<sequence>MNCYGNQMRSNRPRSLFNLMRIGLQEG</sequence>
<accession>A0A0E9S069</accession>
<reference evidence="1" key="2">
    <citation type="journal article" date="2015" name="Fish Shellfish Immunol.">
        <title>Early steps in the European eel (Anguilla anguilla)-Vibrio vulnificus interaction in the gills: Role of the RtxA13 toxin.</title>
        <authorList>
            <person name="Callol A."/>
            <person name="Pajuelo D."/>
            <person name="Ebbesson L."/>
            <person name="Teles M."/>
            <person name="MacKenzie S."/>
            <person name="Amaro C."/>
        </authorList>
    </citation>
    <scope>NUCLEOTIDE SEQUENCE</scope>
</reference>
<protein>
    <submittedName>
        <fullName evidence="1">Uncharacterized protein</fullName>
    </submittedName>
</protein>
<proteinExistence type="predicted"/>
<reference evidence="1" key="1">
    <citation type="submission" date="2014-11" db="EMBL/GenBank/DDBJ databases">
        <authorList>
            <person name="Amaro Gonzalez C."/>
        </authorList>
    </citation>
    <scope>NUCLEOTIDE SEQUENCE</scope>
</reference>
<dbReference type="EMBL" id="GBXM01074005">
    <property type="protein sequence ID" value="JAH34572.1"/>
    <property type="molecule type" value="Transcribed_RNA"/>
</dbReference>
<name>A0A0E9S069_ANGAN</name>
<evidence type="ECO:0000313" key="1">
    <source>
        <dbReference type="EMBL" id="JAH34572.1"/>
    </source>
</evidence>
<dbReference type="AlphaFoldDB" id="A0A0E9S069"/>
<organism evidence="1">
    <name type="scientific">Anguilla anguilla</name>
    <name type="common">European freshwater eel</name>
    <name type="synonym">Muraena anguilla</name>
    <dbReference type="NCBI Taxonomy" id="7936"/>
    <lineage>
        <taxon>Eukaryota</taxon>
        <taxon>Metazoa</taxon>
        <taxon>Chordata</taxon>
        <taxon>Craniata</taxon>
        <taxon>Vertebrata</taxon>
        <taxon>Euteleostomi</taxon>
        <taxon>Actinopterygii</taxon>
        <taxon>Neopterygii</taxon>
        <taxon>Teleostei</taxon>
        <taxon>Anguilliformes</taxon>
        <taxon>Anguillidae</taxon>
        <taxon>Anguilla</taxon>
    </lineage>
</organism>